<evidence type="ECO:0000313" key="2">
    <source>
        <dbReference type="Proteomes" id="UP000035704"/>
    </source>
</evidence>
<dbReference type="OrthoDB" id="9816482at2"/>
<dbReference type="Gene3D" id="3.30.565.10">
    <property type="entry name" value="Histidine kinase-like ATPase, C-terminal domain"/>
    <property type="match status" value="1"/>
</dbReference>
<protein>
    <submittedName>
        <fullName evidence="1">Molecular chaperone, HSP90 family</fullName>
    </submittedName>
</protein>
<sequence>MNKITNFVVEGRLTQLLGENYISVEHALKELVDNAWDADATNVFITLPQSINKRKQIISVEDDGNGMSESAVINEYMRIARDRVSIKGERTDVKKRLVKGRKGIGKFAGLLVADKMSIITVQNSVQIQFEIIKNEFLNQHENMTTKEIVMMITKDTLLPNGTKILLNDLDMLSLTPSDEKLRQLLVLEYGRESDFNIFINGIPLTVEDIGGKNYKFTDKQGLINLNFNIANKEVKNKRSGIVLRVAGKIIGKPHYWGIEDLNYIHDKLLKKVYGEVNADFLAAYTSNSWGILESSLDYQRVNEFVKEKLLFALNDSFEFYIKTTKKQLEREIKKQLEKLPEYKRQKALKLIDRVLTGLSDGRHSKQQIKNIIDVTISALENNDYYEIVEKLAESSDTNIEMFADILKEFGLLDITMIVSQASARLSFLEKLQMLTDNQDALEKDIHKALEKNMWVFGASYSMMSSNQTTNHIIEKYLGEKFSGDRANKRPDLLLNCDHSNKFLLIEFKRPSIVLDRTHEAQAVAYRDDLLTKFPNKFIEIIVVGKNITPTISPLNTQNNLRLMSYDEIILNARNELEWLIYNLTADS</sequence>
<evidence type="ECO:0000313" key="1">
    <source>
        <dbReference type="EMBL" id="AKL95768.1"/>
    </source>
</evidence>
<dbReference type="AlphaFoldDB" id="A0A0D8I6I4"/>
<reference evidence="1 2" key="1">
    <citation type="submission" date="2014-10" db="EMBL/GenBank/DDBJ databases">
        <title>Genome sequence of Clostridium aceticum DSM 1496.</title>
        <authorList>
            <person name="Poehlein A."/>
            <person name="Schiel-Bengelsdorf B."/>
            <person name="Gottschalk G."/>
            <person name="Duerre P."/>
            <person name="Daniel R."/>
        </authorList>
    </citation>
    <scope>NUCLEOTIDE SEQUENCE [LARGE SCALE GENOMIC DNA]</scope>
    <source>
        <strain evidence="1 2">DSM 1496</strain>
    </source>
</reference>
<dbReference type="Gene3D" id="3.40.1350.10">
    <property type="match status" value="1"/>
</dbReference>
<dbReference type="GO" id="GO:0003676">
    <property type="term" value="F:nucleic acid binding"/>
    <property type="evidence" value="ECO:0007669"/>
    <property type="project" value="InterPro"/>
</dbReference>
<dbReference type="Pfam" id="PF13589">
    <property type="entry name" value="HATPase_c_3"/>
    <property type="match status" value="1"/>
</dbReference>
<dbReference type="InterPro" id="IPR036890">
    <property type="entry name" value="HATPase_C_sf"/>
</dbReference>
<dbReference type="InterPro" id="IPR011856">
    <property type="entry name" value="tRNA_endonuc-like_dom_sf"/>
</dbReference>
<dbReference type="RefSeq" id="WP_044826288.1">
    <property type="nucleotide sequence ID" value="NZ_CP009687.1"/>
</dbReference>
<dbReference type="Proteomes" id="UP000035704">
    <property type="component" value="Chromosome"/>
</dbReference>
<gene>
    <name evidence="1" type="ORF">CACET_c23220</name>
</gene>
<name>A0A0D8I6I4_9CLOT</name>
<dbReference type="KEGG" id="cace:CACET_c23220"/>
<dbReference type="SUPFAM" id="SSF55874">
    <property type="entry name" value="ATPase domain of HSP90 chaperone/DNA topoisomerase II/histidine kinase"/>
    <property type="match status" value="1"/>
</dbReference>
<dbReference type="EMBL" id="CP009687">
    <property type="protein sequence ID" value="AKL95768.1"/>
    <property type="molecule type" value="Genomic_DNA"/>
</dbReference>
<keyword evidence="2" id="KW-1185">Reference proteome</keyword>
<dbReference type="STRING" id="84022.CACET_c23220"/>
<dbReference type="PATRIC" id="fig|84022.5.peg.2195"/>
<proteinExistence type="predicted"/>
<accession>A0A0D8I6I4</accession>
<organism evidence="1 2">
    <name type="scientific">Clostridium aceticum</name>
    <dbReference type="NCBI Taxonomy" id="84022"/>
    <lineage>
        <taxon>Bacteria</taxon>
        <taxon>Bacillati</taxon>
        <taxon>Bacillota</taxon>
        <taxon>Clostridia</taxon>
        <taxon>Eubacteriales</taxon>
        <taxon>Clostridiaceae</taxon>
        <taxon>Clostridium</taxon>
    </lineage>
</organism>